<dbReference type="EMBL" id="CAJNOO010016822">
    <property type="protein sequence ID" value="CAF1522827.1"/>
    <property type="molecule type" value="Genomic_DNA"/>
</dbReference>
<dbReference type="Proteomes" id="UP000663882">
    <property type="component" value="Unassembled WGS sequence"/>
</dbReference>
<protein>
    <submittedName>
        <fullName evidence="1">Uncharacterized protein</fullName>
    </submittedName>
</protein>
<reference evidence="1" key="1">
    <citation type="submission" date="2021-02" db="EMBL/GenBank/DDBJ databases">
        <authorList>
            <person name="Nowell W R."/>
        </authorList>
    </citation>
    <scope>NUCLEOTIDE SEQUENCE</scope>
</reference>
<accession>A0A815UPT4</accession>
<evidence type="ECO:0000313" key="2">
    <source>
        <dbReference type="Proteomes" id="UP000663882"/>
    </source>
</evidence>
<sequence>DYYLSVNGDLWIDIKELKSSLKIT</sequence>
<gene>
    <name evidence="1" type="ORF">RFH988_LOCUS39335</name>
</gene>
<name>A0A815UPT4_9BILA</name>
<comment type="caution">
    <text evidence="1">The sequence shown here is derived from an EMBL/GenBank/DDBJ whole genome shotgun (WGS) entry which is preliminary data.</text>
</comment>
<organism evidence="1 2">
    <name type="scientific">Rotaria sordida</name>
    <dbReference type="NCBI Taxonomy" id="392033"/>
    <lineage>
        <taxon>Eukaryota</taxon>
        <taxon>Metazoa</taxon>
        <taxon>Spiralia</taxon>
        <taxon>Gnathifera</taxon>
        <taxon>Rotifera</taxon>
        <taxon>Eurotatoria</taxon>
        <taxon>Bdelloidea</taxon>
        <taxon>Philodinida</taxon>
        <taxon>Philodinidae</taxon>
        <taxon>Rotaria</taxon>
    </lineage>
</organism>
<proteinExistence type="predicted"/>
<dbReference type="AlphaFoldDB" id="A0A815UPT4"/>
<feature type="non-terminal residue" evidence="1">
    <location>
        <position position="1"/>
    </location>
</feature>
<evidence type="ECO:0000313" key="1">
    <source>
        <dbReference type="EMBL" id="CAF1522827.1"/>
    </source>
</evidence>